<keyword evidence="3" id="KW-1185">Reference proteome</keyword>
<accession>A0A8J7QCT3</accession>
<evidence type="ECO:0000313" key="2">
    <source>
        <dbReference type="EMBL" id="MBO1321744.1"/>
    </source>
</evidence>
<proteinExistence type="predicted"/>
<evidence type="ECO:0000256" key="1">
    <source>
        <dbReference type="SAM" id="SignalP"/>
    </source>
</evidence>
<dbReference type="EMBL" id="JAFREP010000027">
    <property type="protein sequence ID" value="MBO1321744.1"/>
    <property type="molecule type" value="Genomic_DNA"/>
</dbReference>
<dbReference type="RefSeq" id="WP_207861717.1">
    <property type="nucleotide sequence ID" value="NZ_JAFREP010000027.1"/>
</dbReference>
<gene>
    <name evidence="2" type="ORF">J3U88_24915</name>
</gene>
<sequence>MFPKRPVFVSLVLLLIASFSFASDPTLVFYEKSAKEHLGDLILNHPLSPKQKPYVAGWRAEDPAWWRDPRRNSESLVRFNRILNLATHPESTAASLREHPELFGIDVIPGDPAAGYGTWLRINHQLRPDLLVFEKRLIQYLAEVYQDLGGKQAGSGTTTVDPSALAKLPWFVDEQGKMPDARVTKTLTSALKRLFPRSQSHHLDGAEKFVKLHKKMEQCGGDRTTCFSDVMWRQLKTHFTQQQNRVNRFLAAVDGPLADRLVRHLIQEATQGRMQTLIPVVPAELPAAYLEQYATQAASGRVDRDPAQRIGALYRLSVQSTLVNTQPAFALKKQQATGPRRLQRGEFLKHHTWKTVVDYGLPHRGMAYLVALRAQGLDLQMQFTLAQTEANRTAVTRRTEGKRNYHPDFTLPDTLVEGSAIHHEGALTALFGEQTEADTANLTLAVAPLLRLYPKTPHQRKQPLITMGNVWHERVQLEEIAPNLFRGRLNAQNGPRTFFLPLTTFEATAFPPVDPIWEARLASNDPTL</sequence>
<organism evidence="2 3">
    <name type="scientific">Acanthopleuribacter pedis</name>
    <dbReference type="NCBI Taxonomy" id="442870"/>
    <lineage>
        <taxon>Bacteria</taxon>
        <taxon>Pseudomonadati</taxon>
        <taxon>Acidobacteriota</taxon>
        <taxon>Holophagae</taxon>
        <taxon>Acanthopleuribacterales</taxon>
        <taxon>Acanthopleuribacteraceae</taxon>
        <taxon>Acanthopleuribacter</taxon>
    </lineage>
</organism>
<feature type="chain" id="PRO_5035309414" evidence="1">
    <location>
        <begin position="23"/>
        <end position="528"/>
    </location>
</feature>
<feature type="signal peptide" evidence="1">
    <location>
        <begin position="1"/>
        <end position="22"/>
    </location>
</feature>
<dbReference type="Proteomes" id="UP000664417">
    <property type="component" value="Unassembled WGS sequence"/>
</dbReference>
<name>A0A8J7QCT3_9BACT</name>
<keyword evidence="1" id="KW-0732">Signal</keyword>
<evidence type="ECO:0000313" key="3">
    <source>
        <dbReference type="Proteomes" id="UP000664417"/>
    </source>
</evidence>
<reference evidence="2" key="1">
    <citation type="submission" date="2021-03" db="EMBL/GenBank/DDBJ databases">
        <authorList>
            <person name="Wang G."/>
        </authorList>
    </citation>
    <scope>NUCLEOTIDE SEQUENCE</scope>
    <source>
        <strain evidence="2">KCTC 12899</strain>
    </source>
</reference>
<protein>
    <submittedName>
        <fullName evidence="2">Uncharacterized protein</fullName>
    </submittedName>
</protein>
<dbReference type="AlphaFoldDB" id="A0A8J7QCT3"/>
<comment type="caution">
    <text evidence="2">The sequence shown here is derived from an EMBL/GenBank/DDBJ whole genome shotgun (WGS) entry which is preliminary data.</text>
</comment>